<dbReference type="InterPro" id="IPR007701">
    <property type="entry name" value="Interferon-rel_develop_reg_N"/>
</dbReference>
<sequence>MPKGRKKGGKKNNRNGVDSDDEIEGIDNGSVYSNQSDSRSAGTADGFTDDIDETSVQESFEDRLTDFIEMAGQKSAKGRTDCLNAISDAMRKKILLDFLYDRKLTVSDVIEKCLKKGKSAEQCAAAHCSALLAVQLGLNVDTEEMFKTYKPILTTLMLDSSADLRARAACSSALGLWAMIGASENAEEILSVTQSLAKVFKSSFLKGDKTAPTHSPEVTNLHNCALMSWGLLICLLPQQNVQDIVHNNLPRIQELLLSGDLDLRMTAGEIIALVYELASEINQNYQIPSHRILCEELRELSTDSTKSKGKKERRTQRSTFRDVYKYVANGEIPSIKVHFGSEMLLIERWTEKRQYDFLCTLLKSGMNLHLAENEFLRDVFNLGPVIPTGLPKESRESRIQRTLQNQAISKLRTQTRGKNRDKRSAIVHGE</sequence>
<feature type="region of interest" description="Disordered" evidence="2">
    <location>
        <begin position="1"/>
        <end position="52"/>
    </location>
</feature>
<dbReference type="Pfam" id="PF05004">
    <property type="entry name" value="IFRD"/>
    <property type="match status" value="1"/>
</dbReference>
<comment type="caution">
    <text evidence="5">The sequence shown here is derived from an EMBL/GenBank/DDBJ whole genome shotgun (WGS) entry which is preliminary data.</text>
</comment>
<feature type="domain" description="Interferon-related developmental regulator N-terminal" evidence="4">
    <location>
        <begin position="29"/>
        <end position="327"/>
    </location>
</feature>
<evidence type="ECO:0000259" key="3">
    <source>
        <dbReference type="Pfam" id="PF04836"/>
    </source>
</evidence>
<dbReference type="SUPFAM" id="SSF48371">
    <property type="entry name" value="ARM repeat"/>
    <property type="match status" value="1"/>
</dbReference>
<evidence type="ECO:0000313" key="6">
    <source>
        <dbReference type="Proteomes" id="UP000549394"/>
    </source>
</evidence>
<dbReference type="OrthoDB" id="18978at2759"/>
<organism evidence="5 6">
    <name type="scientific">Dimorphilus gyrociliatus</name>
    <dbReference type="NCBI Taxonomy" id="2664684"/>
    <lineage>
        <taxon>Eukaryota</taxon>
        <taxon>Metazoa</taxon>
        <taxon>Spiralia</taxon>
        <taxon>Lophotrochozoa</taxon>
        <taxon>Annelida</taxon>
        <taxon>Polychaeta</taxon>
        <taxon>Polychaeta incertae sedis</taxon>
        <taxon>Dinophilidae</taxon>
        <taxon>Dimorphilus</taxon>
    </lineage>
</organism>
<keyword evidence="6" id="KW-1185">Reference proteome</keyword>
<evidence type="ECO:0000256" key="2">
    <source>
        <dbReference type="SAM" id="MobiDB-lite"/>
    </source>
</evidence>
<evidence type="ECO:0000259" key="4">
    <source>
        <dbReference type="Pfam" id="PF05004"/>
    </source>
</evidence>
<dbReference type="Pfam" id="PF04836">
    <property type="entry name" value="IFRD_C"/>
    <property type="match status" value="1"/>
</dbReference>
<dbReference type="InterPro" id="IPR011989">
    <property type="entry name" value="ARM-like"/>
</dbReference>
<feature type="domain" description="Interferon-related developmental regulator C-terminal" evidence="3">
    <location>
        <begin position="373"/>
        <end position="424"/>
    </location>
</feature>
<dbReference type="InterPro" id="IPR016024">
    <property type="entry name" value="ARM-type_fold"/>
</dbReference>
<evidence type="ECO:0000256" key="1">
    <source>
        <dbReference type="ARBA" id="ARBA00008828"/>
    </source>
</evidence>
<feature type="compositionally biased region" description="Polar residues" evidence="2">
    <location>
        <begin position="30"/>
        <end position="41"/>
    </location>
</feature>
<dbReference type="InterPro" id="IPR039777">
    <property type="entry name" value="IFRD"/>
</dbReference>
<dbReference type="EMBL" id="CAJFCJ010000002">
    <property type="protein sequence ID" value="CAD5112334.1"/>
    <property type="molecule type" value="Genomic_DNA"/>
</dbReference>
<comment type="similarity">
    <text evidence="1">Belongs to the IFRD family.</text>
</comment>
<protein>
    <submittedName>
        <fullName evidence="5">DgyrCDS1566</fullName>
    </submittedName>
</protein>
<dbReference type="InterPro" id="IPR006921">
    <property type="entry name" value="Interferon-rel_develop_reg_C"/>
</dbReference>
<feature type="compositionally biased region" description="Basic residues" evidence="2">
    <location>
        <begin position="1"/>
        <end position="13"/>
    </location>
</feature>
<gene>
    <name evidence="5" type="ORF">DGYR_LOCUS1500</name>
</gene>
<accession>A0A7I8VAK3</accession>
<reference evidence="5 6" key="1">
    <citation type="submission" date="2020-08" db="EMBL/GenBank/DDBJ databases">
        <authorList>
            <person name="Hejnol A."/>
        </authorList>
    </citation>
    <scope>NUCLEOTIDE SEQUENCE [LARGE SCALE GENOMIC DNA]</scope>
</reference>
<proteinExistence type="inferred from homology"/>
<evidence type="ECO:0000313" key="5">
    <source>
        <dbReference type="EMBL" id="CAD5112334.1"/>
    </source>
</evidence>
<name>A0A7I8VAK3_9ANNE</name>
<dbReference type="PANTHER" id="PTHR12354:SF1">
    <property type="entry name" value="INTERFERON-RELATED DEVELOPMENTAL REGULATOR 1"/>
    <property type="match status" value="1"/>
</dbReference>
<dbReference type="Proteomes" id="UP000549394">
    <property type="component" value="Unassembled WGS sequence"/>
</dbReference>
<dbReference type="PANTHER" id="PTHR12354">
    <property type="entry name" value="INTERFERON-RELATED DEVELOPMENTAL REGULATOR"/>
    <property type="match status" value="1"/>
</dbReference>
<dbReference type="Gene3D" id="1.25.10.10">
    <property type="entry name" value="Leucine-rich Repeat Variant"/>
    <property type="match status" value="1"/>
</dbReference>
<dbReference type="AlphaFoldDB" id="A0A7I8VAK3"/>